<feature type="domain" description="N-acetyltransferase" evidence="2">
    <location>
        <begin position="13"/>
        <end position="96"/>
    </location>
</feature>
<name>A0A0V9UED2_9NOCA</name>
<evidence type="ECO:0000313" key="3">
    <source>
        <dbReference type="EMBL" id="KSZ56438.1"/>
    </source>
</evidence>
<dbReference type="SUPFAM" id="SSF55729">
    <property type="entry name" value="Acyl-CoA N-acyltransferases (Nat)"/>
    <property type="match status" value="1"/>
</dbReference>
<dbReference type="InterPro" id="IPR045057">
    <property type="entry name" value="Gcn5-rel_NAT"/>
</dbReference>
<evidence type="ECO:0000259" key="2">
    <source>
        <dbReference type="PROSITE" id="PS51729"/>
    </source>
</evidence>
<dbReference type="CDD" id="cd04301">
    <property type="entry name" value="NAT_SF"/>
    <property type="match status" value="1"/>
</dbReference>
<dbReference type="Gene3D" id="3.40.630.30">
    <property type="match status" value="1"/>
</dbReference>
<dbReference type="Pfam" id="PF14542">
    <property type="entry name" value="Acetyltransf_CG"/>
    <property type="match status" value="1"/>
</dbReference>
<dbReference type="PROSITE" id="PS51729">
    <property type="entry name" value="GNAT_YJDJ"/>
    <property type="match status" value="1"/>
</dbReference>
<dbReference type="GO" id="GO:0016747">
    <property type="term" value="F:acyltransferase activity, transferring groups other than amino-acyl groups"/>
    <property type="evidence" value="ECO:0007669"/>
    <property type="project" value="InterPro"/>
</dbReference>
<dbReference type="PANTHER" id="PTHR31435">
    <property type="entry name" value="PROTEIN NATD1"/>
    <property type="match status" value="1"/>
</dbReference>
<protein>
    <submittedName>
        <fullName evidence="3">GNAT family acetyltraansferase</fullName>
    </submittedName>
</protein>
<evidence type="ECO:0000313" key="4">
    <source>
        <dbReference type="Proteomes" id="UP000053060"/>
    </source>
</evidence>
<reference evidence="3 4" key="2">
    <citation type="journal article" date="2016" name="Genome Announc.">
        <title>Draft Genome Sequence of a Versatile Hydrocarbon-Degrading Bacterium, Rhodococcus pyridinivorans Strain KG-16, Collected from Oil Fields in India.</title>
        <authorList>
            <person name="Aggarwal R.K."/>
            <person name="Dawar C."/>
            <person name="Phanindranath R."/>
            <person name="Mutnuri L."/>
            <person name="Dayal A.M."/>
        </authorList>
    </citation>
    <scope>NUCLEOTIDE SEQUENCE [LARGE SCALE GENOMIC DNA]</scope>
    <source>
        <strain evidence="3 4">KG-16</strain>
    </source>
</reference>
<dbReference type="PANTHER" id="PTHR31435:SF9">
    <property type="entry name" value="PROTEIN NATD1"/>
    <property type="match status" value="1"/>
</dbReference>
<comment type="caution">
    <text evidence="3">The sequence shown here is derived from an EMBL/GenBank/DDBJ whole genome shotgun (WGS) entry which is preliminary data.</text>
</comment>
<proteinExistence type="predicted"/>
<dbReference type="InterPro" id="IPR000182">
    <property type="entry name" value="GNAT_dom"/>
</dbReference>
<dbReference type="RefSeq" id="WP_006552909.1">
    <property type="nucleotide sequence ID" value="NZ_AZXY01000015.1"/>
</dbReference>
<reference evidence="4" key="1">
    <citation type="submission" date="2015-01" db="EMBL/GenBank/DDBJ databases">
        <title>Draft genome sequence of Rhodococcus pyridinivorans strain KG-16, a hydrocarbon-degrading bacterium.</title>
        <authorList>
            <person name="Aggarwal R.K."/>
            <person name="Dawar C."/>
        </authorList>
    </citation>
    <scope>NUCLEOTIDE SEQUENCE [LARGE SCALE GENOMIC DNA]</scope>
    <source>
        <strain evidence="4">KG-16</strain>
    </source>
</reference>
<dbReference type="Proteomes" id="UP000053060">
    <property type="component" value="Unassembled WGS sequence"/>
</dbReference>
<dbReference type="InterPro" id="IPR016181">
    <property type="entry name" value="Acyl_CoA_acyltransferase"/>
</dbReference>
<evidence type="ECO:0000259" key="1">
    <source>
        <dbReference type="PROSITE" id="PS51186"/>
    </source>
</evidence>
<dbReference type="PATRIC" id="fig|1441730.3.peg.4777"/>
<sequence>MTQNIDGTEPRIEHDADKARFALYLGDDLAAYADYTQHGDLRDFDHTVTDPQFRGKGLAGIVVKHALDETKKQGLKIGTSCSYVEKFVSEHPEYRN</sequence>
<dbReference type="PROSITE" id="PS51186">
    <property type="entry name" value="GNAT"/>
    <property type="match status" value="1"/>
</dbReference>
<dbReference type="EMBL" id="AZXY01000015">
    <property type="protein sequence ID" value="KSZ56438.1"/>
    <property type="molecule type" value="Genomic_DNA"/>
</dbReference>
<dbReference type="AlphaFoldDB" id="A0A0V9UED2"/>
<feature type="domain" description="N-acetyltransferase" evidence="1">
    <location>
        <begin position="1"/>
        <end position="96"/>
    </location>
</feature>
<organism evidence="3 4">
    <name type="scientific">Rhodococcus pyridinivorans KG-16</name>
    <dbReference type="NCBI Taxonomy" id="1441730"/>
    <lineage>
        <taxon>Bacteria</taxon>
        <taxon>Bacillati</taxon>
        <taxon>Actinomycetota</taxon>
        <taxon>Actinomycetes</taxon>
        <taxon>Mycobacteriales</taxon>
        <taxon>Nocardiaceae</taxon>
        <taxon>Rhodococcus</taxon>
    </lineage>
</organism>
<accession>A0A0V9UED2</accession>
<dbReference type="InterPro" id="IPR031165">
    <property type="entry name" value="GNAT_YJDJ"/>
</dbReference>
<gene>
    <name evidence="3" type="ORF">Z045_22825</name>
</gene>
<dbReference type="GeneID" id="29939388"/>